<dbReference type="Proteomes" id="UP000274046">
    <property type="component" value="Unassembled WGS sequence"/>
</dbReference>
<protein>
    <submittedName>
        <fullName evidence="1">Uncharacterized protein</fullName>
    </submittedName>
</protein>
<evidence type="ECO:0000313" key="2">
    <source>
        <dbReference type="Proteomes" id="UP000274046"/>
    </source>
</evidence>
<dbReference type="EMBL" id="RBEE01000021">
    <property type="protein sequence ID" value="RNL53009.1"/>
    <property type="molecule type" value="Genomic_DNA"/>
</dbReference>
<accession>A0A3N0BVQ1</accession>
<gene>
    <name evidence="1" type="ORF">D7004_10625</name>
</gene>
<comment type="caution">
    <text evidence="1">The sequence shown here is derived from an EMBL/GenBank/DDBJ whole genome shotgun (WGS) entry which is preliminary data.</text>
</comment>
<keyword evidence="2" id="KW-1185">Reference proteome</keyword>
<dbReference type="AlphaFoldDB" id="A0A3N0BVQ1"/>
<name>A0A3N0BVQ1_9SPHI</name>
<sequence length="236" mass="26750">MFYIEVPDEDKKFDILESMRLHEIFEAELSHTDSWHFSGGMGRHTRSKTIPTMDKMAKASNQHKSLKIQLLNPSDNKLCSDYANYRASLRSANNKNSAWNEKFVRREILSTILVAAIFKANNSNFEISVKLKAAFSTLRIDLGSKTAIITKEDKNEPALVCRDGSFLFRSYKEELAQTYKIYNDLDIHVQGGYSLGTITSKDVANLLLILKLDDGLTDDDCKAIAKTLKENKNPYA</sequence>
<reference evidence="1 2" key="1">
    <citation type="submission" date="2018-10" db="EMBL/GenBank/DDBJ databases">
        <title>Genome sequencing of Pedobacter jejuensis TNB23.</title>
        <authorList>
            <person name="Cho Y.-J."/>
            <person name="Cho A."/>
            <person name="Kim O.-S."/>
        </authorList>
    </citation>
    <scope>NUCLEOTIDE SEQUENCE [LARGE SCALE GENOMIC DNA]</scope>
    <source>
        <strain evidence="1 2">TNB23</strain>
    </source>
</reference>
<evidence type="ECO:0000313" key="1">
    <source>
        <dbReference type="EMBL" id="RNL53009.1"/>
    </source>
</evidence>
<proteinExistence type="predicted"/>
<organism evidence="1 2">
    <name type="scientific">Pedobacter jejuensis</name>
    <dbReference type="NCBI Taxonomy" id="1268550"/>
    <lineage>
        <taxon>Bacteria</taxon>
        <taxon>Pseudomonadati</taxon>
        <taxon>Bacteroidota</taxon>
        <taxon>Sphingobacteriia</taxon>
        <taxon>Sphingobacteriales</taxon>
        <taxon>Sphingobacteriaceae</taxon>
        <taxon>Pedobacter</taxon>
    </lineage>
</organism>